<evidence type="ECO:0000256" key="1">
    <source>
        <dbReference type="SAM" id="Phobius"/>
    </source>
</evidence>
<keyword evidence="1" id="KW-0472">Membrane</keyword>
<evidence type="ECO:0000313" key="3">
    <source>
        <dbReference type="Proteomes" id="UP000202420"/>
    </source>
</evidence>
<proteinExistence type="predicted"/>
<keyword evidence="1" id="KW-0812">Transmembrane</keyword>
<evidence type="ECO:0000313" key="2">
    <source>
        <dbReference type="EMBL" id="ABT16727.1"/>
    </source>
</evidence>
<accession>A7K9K3</accession>
<feature type="transmembrane region" description="Helical" evidence="1">
    <location>
        <begin position="137"/>
        <end position="157"/>
    </location>
</feature>
<dbReference type="EMBL" id="EF101928">
    <property type="protein sequence ID" value="ABT16727.1"/>
    <property type="molecule type" value="Genomic_DNA"/>
</dbReference>
<dbReference type="KEGG" id="vg:5470447"/>
<keyword evidence="3" id="KW-1185">Reference proteome</keyword>
<gene>
    <name evidence="2" type="primary">z593R</name>
    <name evidence="2" type="ORF">ATCV1_z593R</name>
</gene>
<protein>
    <submittedName>
        <fullName evidence="2">Uncharacterized protein z593R</fullName>
    </submittedName>
</protein>
<dbReference type="GeneID" id="5470447"/>
<sequence length="166" mass="18138">MAVQSLALQGVLVTVAAPQPLFNGRVGEVDALFVAQLKAVVRANVVREVCKDVALSEVLGDDLLVVLLGELLVDKVYLRELGFQLVQTGLVLVHDGDVTRLVLKVALVQVWHRRPHTAAANLQNLAIPEVHAEVWEALFSILVLVTVVSAVLVYIIVFRRITVHNT</sequence>
<organism evidence="2 3">
    <name type="scientific">Chlorovirus heliozoae</name>
    <dbReference type="NCBI Taxonomy" id="322019"/>
    <lineage>
        <taxon>Viruses</taxon>
        <taxon>Varidnaviria</taxon>
        <taxon>Bamfordvirae</taxon>
        <taxon>Nucleocytoviricota</taxon>
        <taxon>Megaviricetes</taxon>
        <taxon>Algavirales</taxon>
        <taxon>Phycodnaviridae</taxon>
        <taxon>Chlorovirus</taxon>
    </lineage>
</organism>
<reference evidence="2 3" key="1">
    <citation type="submission" date="2006-09" db="EMBL/GenBank/DDBJ databases">
        <title>Sequence and annotation of the 288-kb ATCV-1 virus that infects an endosymbiotic Chlorella strain of the heliozoon Acanthocystis turfacea.</title>
        <authorList>
            <person name="Fitzgerald L.A."/>
            <person name="Graves M.V."/>
            <person name="Li X."/>
            <person name="Pfitzner A.J.P."/>
            <person name="Hartigan J."/>
            <person name="Van Etten J.L."/>
        </authorList>
    </citation>
    <scope>NUCLEOTIDE SEQUENCE [LARGE SCALE GENOMIC DNA]</scope>
    <source>
        <strain evidence="2 3">ATCV-1</strain>
    </source>
</reference>
<dbReference type="RefSeq" id="YP_001427074.1">
    <property type="nucleotide sequence ID" value="NC_008724.1"/>
</dbReference>
<name>A7K9K3_9PHYC</name>
<keyword evidence="1" id="KW-1133">Transmembrane helix</keyword>
<dbReference type="Proteomes" id="UP000202420">
    <property type="component" value="Segment"/>
</dbReference>